<evidence type="ECO:0000313" key="10">
    <source>
        <dbReference type="Proteomes" id="UP000293433"/>
    </source>
</evidence>
<sequence length="141" mass="14939">MAFATFDRRQAHAPVAEINMVPLIDVLLVLLVIFIVAAPLLTHSVNLRLPQASSQPQDPAAVSIDVAIDAQGQRHWNGEPVSRTEAQARMLAAGSLATPPAIRLSADRDVAYRHVAETLADAASAGLTRIGFVSQPQGSSL</sequence>
<feature type="transmembrane region" description="Helical" evidence="8">
    <location>
        <begin position="20"/>
        <end position="41"/>
    </location>
</feature>
<protein>
    <submittedName>
        <fullName evidence="9">Outer membrane transport energization protein ExbD</fullName>
    </submittedName>
</protein>
<evidence type="ECO:0000256" key="1">
    <source>
        <dbReference type="ARBA" id="ARBA00004162"/>
    </source>
</evidence>
<keyword evidence="6 8" id="KW-0472">Membrane</keyword>
<dbReference type="EMBL" id="SGWV01000007">
    <property type="protein sequence ID" value="RZS58439.1"/>
    <property type="molecule type" value="Genomic_DNA"/>
</dbReference>
<organism evidence="9 10">
    <name type="scientific">Sphaerotilus mobilis</name>
    <dbReference type="NCBI Taxonomy" id="47994"/>
    <lineage>
        <taxon>Bacteria</taxon>
        <taxon>Pseudomonadati</taxon>
        <taxon>Pseudomonadota</taxon>
        <taxon>Betaproteobacteria</taxon>
        <taxon>Burkholderiales</taxon>
        <taxon>Sphaerotilaceae</taxon>
        <taxon>Sphaerotilus</taxon>
    </lineage>
</organism>
<comment type="caution">
    <text evidence="9">The sequence shown here is derived from an EMBL/GenBank/DDBJ whole genome shotgun (WGS) entry which is preliminary data.</text>
</comment>
<evidence type="ECO:0000256" key="6">
    <source>
        <dbReference type="ARBA" id="ARBA00023136"/>
    </source>
</evidence>
<keyword evidence="10" id="KW-1185">Reference proteome</keyword>
<dbReference type="PANTHER" id="PTHR30558">
    <property type="entry name" value="EXBD MEMBRANE COMPONENT OF PMF-DRIVEN MACROMOLECULE IMPORT SYSTEM"/>
    <property type="match status" value="1"/>
</dbReference>
<reference evidence="9 10" key="1">
    <citation type="submission" date="2019-02" db="EMBL/GenBank/DDBJ databases">
        <title>Genomic Encyclopedia of Type Strains, Phase IV (KMG-IV): sequencing the most valuable type-strain genomes for metagenomic binning, comparative biology and taxonomic classification.</title>
        <authorList>
            <person name="Goeker M."/>
        </authorList>
    </citation>
    <scope>NUCLEOTIDE SEQUENCE [LARGE SCALE GENOMIC DNA]</scope>
    <source>
        <strain evidence="9 10">DSM 10617</strain>
    </source>
</reference>
<keyword evidence="3" id="KW-1003">Cell membrane</keyword>
<gene>
    <name evidence="9" type="ORF">EV685_0732</name>
</gene>
<keyword evidence="7" id="KW-0813">Transport</keyword>
<dbReference type="GO" id="GO:0022857">
    <property type="term" value="F:transmembrane transporter activity"/>
    <property type="evidence" value="ECO:0007669"/>
    <property type="project" value="InterPro"/>
</dbReference>
<evidence type="ECO:0000256" key="2">
    <source>
        <dbReference type="ARBA" id="ARBA00005811"/>
    </source>
</evidence>
<evidence type="ECO:0000256" key="5">
    <source>
        <dbReference type="ARBA" id="ARBA00022989"/>
    </source>
</evidence>
<dbReference type="Gene3D" id="3.30.420.270">
    <property type="match status" value="1"/>
</dbReference>
<keyword evidence="7" id="KW-0653">Protein transport</keyword>
<dbReference type="AlphaFoldDB" id="A0A4Q7LX31"/>
<dbReference type="PANTHER" id="PTHR30558:SF7">
    <property type="entry name" value="TOL-PAL SYSTEM PROTEIN TOLR"/>
    <property type="match status" value="1"/>
</dbReference>
<keyword evidence="5 8" id="KW-1133">Transmembrane helix</keyword>
<evidence type="ECO:0000256" key="8">
    <source>
        <dbReference type="SAM" id="Phobius"/>
    </source>
</evidence>
<dbReference type="GO" id="GO:0015031">
    <property type="term" value="P:protein transport"/>
    <property type="evidence" value="ECO:0007669"/>
    <property type="project" value="UniProtKB-KW"/>
</dbReference>
<name>A0A4Q7LX31_9BURK</name>
<evidence type="ECO:0000256" key="7">
    <source>
        <dbReference type="RuleBase" id="RU003879"/>
    </source>
</evidence>
<evidence type="ECO:0000313" key="9">
    <source>
        <dbReference type="EMBL" id="RZS58439.1"/>
    </source>
</evidence>
<dbReference type="InterPro" id="IPR003400">
    <property type="entry name" value="ExbD"/>
</dbReference>
<dbReference type="Pfam" id="PF02472">
    <property type="entry name" value="ExbD"/>
    <property type="match status" value="1"/>
</dbReference>
<evidence type="ECO:0000256" key="3">
    <source>
        <dbReference type="ARBA" id="ARBA00022475"/>
    </source>
</evidence>
<dbReference type="Proteomes" id="UP000293433">
    <property type="component" value="Unassembled WGS sequence"/>
</dbReference>
<proteinExistence type="inferred from homology"/>
<comment type="similarity">
    <text evidence="2 7">Belongs to the ExbD/TolR family.</text>
</comment>
<dbReference type="OrthoDB" id="9798629at2"/>
<dbReference type="GO" id="GO:0005886">
    <property type="term" value="C:plasma membrane"/>
    <property type="evidence" value="ECO:0007669"/>
    <property type="project" value="UniProtKB-SubCell"/>
</dbReference>
<keyword evidence="4 7" id="KW-0812">Transmembrane</keyword>
<evidence type="ECO:0000256" key="4">
    <source>
        <dbReference type="ARBA" id="ARBA00022692"/>
    </source>
</evidence>
<comment type="subcellular location">
    <subcellularLocation>
        <location evidence="1">Cell membrane</location>
        <topology evidence="1">Single-pass membrane protein</topology>
    </subcellularLocation>
    <subcellularLocation>
        <location evidence="7">Cell membrane</location>
        <topology evidence="7">Single-pass type II membrane protein</topology>
    </subcellularLocation>
</comment>
<accession>A0A4Q7LX31</accession>
<dbReference type="RefSeq" id="WP_130480584.1">
    <property type="nucleotide sequence ID" value="NZ_SGWV01000007.1"/>
</dbReference>